<dbReference type="OrthoDB" id="63070at2759"/>
<dbReference type="Pfam" id="PF01363">
    <property type="entry name" value="FYVE"/>
    <property type="match status" value="1"/>
</dbReference>
<evidence type="ECO:0000256" key="3">
    <source>
        <dbReference type="ARBA" id="ARBA00022737"/>
    </source>
</evidence>
<dbReference type="PANTHER" id="PTHR46189:SF1">
    <property type="entry name" value="LD41958P"/>
    <property type="match status" value="1"/>
</dbReference>
<evidence type="ECO:0000313" key="11">
    <source>
        <dbReference type="WBParaSite" id="ASIM_0000170401-mRNA-1"/>
    </source>
</evidence>
<dbReference type="FunFam" id="3.30.40.10:FF:000105">
    <property type="entry name" value="WD repeat and FYVE domain-containing protein 2"/>
    <property type="match status" value="1"/>
</dbReference>
<keyword evidence="10" id="KW-1185">Reference proteome</keyword>
<feature type="domain" description="FYVE-type" evidence="8">
    <location>
        <begin position="209"/>
        <end position="280"/>
    </location>
</feature>
<evidence type="ECO:0000256" key="7">
    <source>
        <dbReference type="PROSITE-ProRule" id="PRU00221"/>
    </source>
</evidence>
<dbReference type="SMART" id="SM00320">
    <property type="entry name" value="WD40"/>
    <property type="match status" value="3"/>
</dbReference>
<dbReference type="InterPro" id="IPR013083">
    <property type="entry name" value="Znf_RING/FYVE/PHD"/>
</dbReference>
<dbReference type="Pfam" id="PF00400">
    <property type="entry name" value="WD40"/>
    <property type="match status" value="2"/>
</dbReference>
<evidence type="ECO:0000259" key="8">
    <source>
        <dbReference type="PROSITE" id="PS50178"/>
    </source>
</evidence>
<evidence type="ECO:0000256" key="1">
    <source>
        <dbReference type="ARBA" id="ARBA00022574"/>
    </source>
</evidence>
<dbReference type="GO" id="GO:0005769">
    <property type="term" value="C:early endosome"/>
    <property type="evidence" value="ECO:0007669"/>
    <property type="project" value="TreeGrafter"/>
</dbReference>
<feature type="repeat" description="WD" evidence="7">
    <location>
        <begin position="123"/>
        <end position="156"/>
    </location>
</feature>
<dbReference type="AlphaFoldDB" id="A0A0M3J2E6"/>
<keyword evidence="5" id="KW-0862">Zinc</keyword>
<dbReference type="InterPro" id="IPR000306">
    <property type="entry name" value="Znf_FYVE"/>
</dbReference>
<dbReference type="InterPro" id="IPR011011">
    <property type="entry name" value="Znf_FYVE_PHD"/>
</dbReference>
<dbReference type="Gene3D" id="2.130.10.10">
    <property type="entry name" value="YVTN repeat-like/Quinoprotein amine dehydrogenase"/>
    <property type="match status" value="1"/>
</dbReference>
<dbReference type="EMBL" id="UYRR01001742">
    <property type="protein sequence ID" value="VDK18911.1"/>
    <property type="molecule type" value="Genomic_DNA"/>
</dbReference>
<dbReference type="SUPFAM" id="SSF50978">
    <property type="entry name" value="WD40 repeat-like"/>
    <property type="match status" value="1"/>
</dbReference>
<dbReference type="GO" id="GO:0008270">
    <property type="term" value="F:zinc ion binding"/>
    <property type="evidence" value="ECO:0007669"/>
    <property type="project" value="UniProtKB-KW"/>
</dbReference>
<dbReference type="Proteomes" id="UP000267096">
    <property type="component" value="Unassembled WGS sequence"/>
</dbReference>
<organism evidence="11">
    <name type="scientific">Anisakis simplex</name>
    <name type="common">Herring worm</name>
    <dbReference type="NCBI Taxonomy" id="6269"/>
    <lineage>
        <taxon>Eukaryota</taxon>
        <taxon>Metazoa</taxon>
        <taxon>Ecdysozoa</taxon>
        <taxon>Nematoda</taxon>
        <taxon>Chromadorea</taxon>
        <taxon>Rhabditida</taxon>
        <taxon>Spirurina</taxon>
        <taxon>Ascaridomorpha</taxon>
        <taxon>Ascaridoidea</taxon>
        <taxon>Anisakidae</taxon>
        <taxon>Anisakis</taxon>
        <taxon>Anisakis simplex complex</taxon>
    </lineage>
</organism>
<dbReference type="PROSITE" id="PS50082">
    <property type="entry name" value="WD_REPEATS_2"/>
    <property type="match status" value="2"/>
</dbReference>
<dbReference type="InterPro" id="IPR042234">
    <property type="entry name" value="WDFY1/WDFY2"/>
</dbReference>
<dbReference type="PANTHER" id="PTHR46189">
    <property type="entry name" value="LD41958P"/>
    <property type="match status" value="1"/>
</dbReference>
<evidence type="ECO:0000256" key="6">
    <source>
        <dbReference type="PROSITE-ProRule" id="PRU00091"/>
    </source>
</evidence>
<dbReference type="PROSITE" id="PS50178">
    <property type="entry name" value="ZF_FYVE"/>
    <property type="match status" value="1"/>
</dbReference>
<keyword evidence="2" id="KW-0479">Metal-binding</keyword>
<reference evidence="9 10" key="2">
    <citation type="submission" date="2018-11" db="EMBL/GenBank/DDBJ databases">
        <authorList>
            <consortium name="Pathogen Informatics"/>
        </authorList>
    </citation>
    <scope>NUCLEOTIDE SEQUENCE [LARGE SCALE GENOMIC DNA]</scope>
</reference>
<dbReference type="PROSITE" id="PS50294">
    <property type="entry name" value="WD_REPEATS_REGION"/>
    <property type="match status" value="1"/>
</dbReference>
<dbReference type="SUPFAM" id="SSF57903">
    <property type="entry name" value="FYVE/PHD zinc finger"/>
    <property type="match status" value="1"/>
</dbReference>
<evidence type="ECO:0000313" key="10">
    <source>
        <dbReference type="Proteomes" id="UP000267096"/>
    </source>
</evidence>
<dbReference type="InterPro" id="IPR036322">
    <property type="entry name" value="WD40_repeat_dom_sf"/>
</dbReference>
<protein>
    <submittedName>
        <fullName evidence="11">Putative wd-repeat protein (inferred by orthology to a S. mansoni protein)</fullName>
    </submittedName>
</protein>
<gene>
    <name evidence="9" type="ORF">ASIM_LOCUS1579</name>
</gene>
<evidence type="ECO:0000256" key="4">
    <source>
        <dbReference type="ARBA" id="ARBA00022771"/>
    </source>
</evidence>
<dbReference type="Gene3D" id="3.30.40.10">
    <property type="entry name" value="Zinc/RING finger domain, C3HC4 (zinc finger)"/>
    <property type="match status" value="1"/>
</dbReference>
<dbReference type="InterPro" id="IPR017455">
    <property type="entry name" value="Znf_FYVE-rel"/>
</dbReference>
<dbReference type="PROSITE" id="PS00678">
    <property type="entry name" value="WD_REPEATS_1"/>
    <property type="match status" value="2"/>
</dbReference>
<reference evidence="11" key="1">
    <citation type="submission" date="2017-02" db="UniProtKB">
        <authorList>
            <consortium name="WormBaseParasite"/>
        </authorList>
    </citation>
    <scope>IDENTIFICATION</scope>
</reference>
<keyword evidence="4 6" id="KW-0863">Zinc-finger</keyword>
<proteinExistence type="predicted"/>
<keyword evidence="1 7" id="KW-0853">WD repeat</keyword>
<name>A0A0M3J2E6_ANISI</name>
<dbReference type="CDD" id="cd15718">
    <property type="entry name" value="FYVE_WDFY1_like"/>
    <property type="match status" value="1"/>
</dbReference>
<dbReference type="InterPro" id="IPR001680">
    <property type="entry name" value="WD40_rpt"/>
</dbReference>
<evidence type="ECO:0000256" key="5">
    <source>
        <dbReference type="ARBA" id="ARBA00022833"/>
    </source>
</evidence>
<accession>A0A0M3J2E6</accession>
<dbReference type="InterPro" id="IPR015943">
    <property type="entry name" value="WD40/YVTN_repeat-like_dom_sf"/>
</dbReference>
<evidence type="ECO:0000313" key="9">
    <source>
        <dbReference type="EMBL" id="VDK18911.1"/>
    </source>
</evidence>
<sequence>MNPYGCLLLGCISKTVFSTKPIPIPIRDFFFGSDRSISDRFVIISKKQNETHLYSLSKYKETKKKCCLSKQISASFPGTYLCESSCMALQFDAASKFMFLGDGGGNINLLRLNDAEAQFVTKLSAHTGSITSLEWDCARQMLFSASTDHLVIMWDIGGKKGQAFELNAHDAKLSCLAYADGANRLFSADENGTLVCWDMKAKRIETPEWKTSDNCQLCDAPFFWNIRAMWDRKVVGLRQHHCRTCGNAVCANCCGNTTKYPPMGYERSVRICNTCHWNMEQHPERFDLTPLAVISELRQGVVCMHLQETLGRLVTVGLDRVIMIWDVKQLVGN</sequence>
<evidence type="ECO:0000256" key="2">
    <source>
        <dbReference type="ARBA" id="ARBA00022723"/>
    </source>
</evidence>
<keyword evidence="3" id="KW-0677">Repeat</keyword>
<feature type="repeat" description="WD" evidence="7">
    <location>
        <begin position="166"/>
        <end position="207"/>
    </location>
</feature>
<dbReference type="SMART" id="SM00064">
    <property type="entry name" value="FYVE"/>
    <property type="match status" value="1"/>
</dbReference>
<dbReference type="WBParaSite" id="ASIM_0000170401-mRNA-1">
    <property type="protein sequence ID" value="ASIM_0000170401-mRNA-1"/>
    <property type="gene ID" value="ASIM_0000170401"/>
</dbReference>
<dbReference type="InterPro" id="IPR019775">
    <property type="entry name" value="WD40_repeat_CS"/>
</dbReference>